<dbReference type="EMBL" id="GDHC01008483">
    <property type="protein sequence ID" value="JAQ10146.1"/>
    <property type="molecule type" value="Transcribed_RNA"/>
</dbReference>
<dbReference type="AlphaFoldDB" id="A0A0A9VNN8"/>
<reference evidence="1" key="1">
    <citation type="journal article" date="2014" name="PLoS ONE">
        <title>Transcriptome-Based Identification of ABC Transporters in the Western Tarnished Plant Bug Lygus hesperus.</title>
        <authorList>
            <person name="Hull J.J."/>
            <person name="Chaney K."/>
            <person name="Geib S.M."/>
            <person name="Fabrick J.A."/>
            <person name="Brent C.S."/>
            <person name="Walsh D."/>
            <person name="Lavine L.C."/>
        </authorList>
    </citation>
    <scope>NUCLEOTIDE SEQUENCE</scope>
</reference>
<evidence type="ECO:0000313" key="1">
    <source>
        <dbReference type="EMBL" id="JAF98121.1"/>
    </source>
</evidence>
<reference evidence="1" key="2">
    <citation type="submission" date="2014-07" db="EMBL/GenBank/DDBJ databases">
        <authorList>
            <person name="Hull J."/>
        </authorList>
    </citation>
    <scope>NUCLEOTIDE SEQUENCE</scope>
</reference>
<name>A0A0A9VNN8_LYGHE</name>
<proteinExistence type="predicted"/>
<reference evidence="2" key="3">
    <citation type="journal article" date="2016" name="Gigascience">
        <title>De novo construction of an expanded transcriptome assembly for the western tarnished plant bug, Lygus hesperus.</title>
        <authorList>
            <person name="Tassone E.E."/>
            <person name="Geib S.M."/>
            <person name="Hall B."/>
            <person name="Fabrick J.A."/>
            <person name="Brent C.S."/>
            <person name="Hull J.J."/>
        </authorList>
    </citation>
    <scope>NUCLEOTIDE SEQUENCE</scope>
</reference>
<sequence length="212" mass="23609">MYHCGHGAALLARVYGGSSSTSSSFTPGSSVQPTYYTSPLASSTSPAGTHHLLRGKKQREGSLFALANTVYNNEKTLRKQLNEFLAEERDPLQEVRAALDGGLKGAQVCGAYPQKKLVNLPGVERVRDLPADPITRLFFQHKGEHALYYGSFDHPSEQDTDRVQIASRVRAHRFYHNIPPPMYDFCNRIREACEQRKRFVIVPATLETKGCA</sequence>
<organism evidence="1">
    <name type="scientific">Lygus hesperus</name>
    <name type="common">Western plant bug</name>
    <dbReference type="NCBI Taxonomy" id="30085"/>
    <lineage>
        <taxon>Eukaryota</taxon>
        <taxon>Metazoa</taxon>
        <taxon>Ecdysozoa</taxon>
        <taxon>Arthropoda</taxon>
        <taxon>Hexapoda</taxon>
        <taxon>Insecta</taxon>
        <taxon>Pterygota</taxon>
        <taxon>Neoptera</taxon>
        <taxon>Paraneoptera</taxon>
        <taxon>Hemiptera</taxon>
        <taxon>Heteroptera</taxon>
        <taxon>Panheteroptera</taxon>
        <taxon>Cimicomorpha</taxon>
        <taxon>Miridae</taxon>
        <taxon>Mirini</taxon>
        <taxon>Lygus</taxon>
    </lineage>
</organism>
<dbReference type="EMBL" id="GBHO01045482">
    <property type="protein sequence ID" value="JAF98121.1"/>
    <property type="molecule type" value="Transcribed_RNA"/>
</dbReference>
<dbReference type="GO" id="GO:0016301">
    <property type="term" value="F:kinase activity"/>
    <property type="evidence" value="ECO:0007669"/>
    <property type="project" value="UniProtKB-KW"/>
</dbReference>
<gene>
    <name evidence="1" type="primary">pduW_0</name>
    <name evidence="1" type="ORF">CM83_12854</name>
    <name evidence="2" type="ORF">g.15072</name>
</gene>
<protein>
    <submittedName>
        <fullName evidence="1">Putative propionate kinase</fullName>
    </submittedName>
</protein>
<evidence type="ECO:0000313" key="2">
    <source>
        <dbReference type="EMBL" id="JAQ10146.1"/>
    </source>
</evidence>
<keyword evidence="1" id="KW-0808">Transferase</keyword>
<keyword evidence="1" id="KW-0418">Kinase</keyword>
<accession>A0A0A9VNN8</accession>